<dbReference type="Proteomes" id="UP000702952">
    <property type="component" value="Unassembled WGS sequence"/>
</dbReference>
<evidence type="ECO:0000313" key="1">
    <source>
        <dbReference type="EMBL" id="NTC28645.1"/>
    </source>
</evidence>
<protein>
    <submittedName>
        <fullName evidence="1">Uncharacterized protein</fullName>
    </submittedName>
</protein>
<organism evidence="1 2">
    <name type="scientific">Agrobacterium tumefaciens</name>
    <dbReference type="NCBI Taxonomy" id="358"/>
    <lineage>
        <taxon>Bacteria</taxon>
        <taxon>Pseudomonadati</taxon>
        <taxon>Pseudomonadota</taxon>
        <taxon>Alphaproteobacteria</taxon>
        <taxon>Hyphomicrobiales</taxon>
        <taxon>Rhizobiaceae</taxon>
        <taxon>Rhizobium/Agrobacterium group</taxon>
        <taxon>Agrobacterium</taxon>
        <taxon>Agrobacterium tumefaciens complex</taxon>
    </lineage>
</organism>
<dbReference type="RefSeq" id="WP_019565095.1">
    <property type="nucleotide sequence ID" value="NZ_CP048464.1"/>
</dbReference>
<gene>
    <name evidence="1" type="ORF">G6M46_10775</name>
</gene>
<dbReference type="EMBL" id="JAAMAY010000016">
    <property type="protein sequence ID" value="NTC28645.1"/>
    <property type="molecule type" value="Genomic_DNA"/>
</dbReference>
<evidence type="ECO:0000313" key="2">
    <source>
        <dbReference type="Proteomes" id="UP000702952"/>
    </source>
</evidence>
<proteinExistence type="predicted"/>
<comment type="caution">
    <text evidence="1">The sequence shown here is derived from an EMBL/GenBank/DDBJ whole genome shotgun (WGS) entry which is preliminary data.</text>
</comment>
<name>A0AA44J8A6_AGRTU</name>
<reference evidence="1" key="1">
    <citation type="journal article" date="2020" name="Science">
        <title>Unexpected conservation and global transmission of agrobacterial virulence plasmids.</title>
        <authorList>
            <person name="Weisberg A.J."/>
            <person name="Davis E.W. 2nd"/>
            <person name="Tabima J."/>
            <person name="Belcher M.S."/>
            <person name="Miller M."/>
            <person name="Kuo C.H."/>
            <person name="Loper J.E."/>
            <person name="Grunwald N.J."/>
            <person name="Putnam M.L."/>
            <person name="Chang J.H."/>
        </authorList>
    </citation>
    <scope>NUCLEOTIDE SEQUENCE</scope>
    <source>
        <strain evidence="1">17-1853-1a</strain>
    </source>
</reference>
<dbReference type="AlphaFoldDB" id="A0AA44J8A6"/>
<accession>A0AA44J8A6</accession>
<sequence>MPHGEVKKTTPCILPEATENKKRLADSDIPHMVFLVDRPNSASIVAPLRTPESLKSSPRMPWPDLGLAERQTLQGTPFYPQS</sequence>